<sequence length="106" mass="11651">MGTKPRFMGALSPAADAVIYQIHDSQSKRDKARFVGCSGFYSGCSVRLRAANVNKTKWELRKKKENAKYNQLFPNAEQSRKDGLMIIQYAGNGGPGIVVILTEAGK</sequence>
<reference evidence="1" key="1">
    <citation type="submission" date="2020-10" db="EMBL/GenBank/DDBJ databases">
        <title>High-Quality Genome Resource of Clonostachys rosea strain S41 by Oxford Nanopore Long-Read Sequencing.</title>
        <authorList>
            <person name="Wang H."/>
        </authorList>
    </citation>
    <scope>NUCLEOTIDE SEQUENCE</scope>
    <source>
        <strain evidence="1">S41</strain>
    </source>
</reference>
<gene>
    <name evidence="1" type="ORF">IM811_013299</name>
</gene>
<evidence type="ECO:0000313" key="1">
    <source>
        <dbReference type="EMBL" id="KAF9751505.1"/>
    </source>
</evidence>
<dbReference type="AlphaFoldDB" id="A0A8H7N9E2"/>
<protein>
    <submittedName>
        <fullName evidence="1">Uncharacterized protein</fullName>
    </submittedName>
</protein>
<organism evidence="1 2">
    <name type="scientific">Bionectria ochroleuca</name>
    <name type="common">Gliocladium roseum</name>
    <dbReference type="NCBI Taxonomy" id="29856"/>
    <lineage>
        <taxon>Eukaryota</taxon>
        <taxon>Fungi</taxon>
        <taxon>Dikarya</taxon>
        <taxon>Ascomycota</taxon>
        <taxon>Pezizomycotina</taxon>
        <taxon>Sordariomycetes</taxon>
        <taxon>Hypocreomycetidae</taxon>
        <taxon>Hypocreales</taxon>
        <taxon>Bionectriaceae</taxon>
        <taxon>Clonostachys</taxon>
    </lineage>
</organism>
<comment type="caution">
    <text evidence="1">The sequence shown here is derived from an EMBL/GenBank/DDBJ whole genome shotgun (WGS) entry which is preliminary data.</text>
</comment>
<evidence type="ECO:0000313" key="2">
    <source>
        <dbReference type="Proteomes" id="UP000616885"/>
    </source>
</evidence>
<dbReference type="Proteomes" id="UP000616885">
    <property type="component" value="Unassembled WGS sequence"/>
</dbReference>
<name>A0A8H7N9E2_BIOOC</name>
<dbReference type="EMBL" id="JADCTT010000005">
    <property type="protein sequence ID" value="KAF9751505.1"/>
    <property type="molecule type" value="Genomic_DNA"/>
</dbReference>
<accession>A0A8H7N9E2</accession>
<proteinExistence type="predicted"/>